<dbReference type="Proteomes" id="UP000250140">
    <property type="component" value="Unassembled WGS sequence"/>
</dbReference>
<feature type="transmembrane region" description="Helical" evidence="5">
    <location>
        <begin position="165"/>
        <end position="186"/>
    </location>
</feature>
<keyword evidence="2 5" id="KW-0812">Transmembrane</keyword>
<dbReference type="EMBL" id="KV750856">
    <property type="protein sequence ID" value="OCL02901.1"/>
    <property type="molecule type" value="Genomic_DNA"/>
</dbReference>
<dbReference type="Gene3D" id="1.20.1250.20">
    <property type="entry name" value="MFS general substrate transporter like domains"/>
    <property type="match status" value="1"/>
</dbReference>
<dbReference type="InterPro" id="IPR000109">
    <property type="entry name" value="POT_fam"/>
</dbReference>
<evidence type="ECO:0000256" key="4">
    <source>
        <dbReference type="ARBA" id="ARBA00023136"/>
    </source>
</evidence>
<keyword evidence="3 5" id="KW-1133">Transmembrane helix</keyword>
<proteinExistence type="predicted"/>
<evidence type="ECO:0000313" key="6">
    <source>
        <dbReference type="EMBL" id="OCL02901.1"/>
    </source>
</evidence>
<gene>
    <name evidence="6" type="ORF">AOQ84DRAFT_400952</name>
</gene>
<evidence type="ECO:0000256" key="1">
    <source>
        <dbReference type="ARBA" id="ARBA00004141"/>
    </source>
</evidence>
<feature type="transmembrane region" description="Helical" evidence="5">
    <location>
        <begin position="198"/>
        <end position="218"/>
    </location>
</feature>
<evidence type="ECO:0000256" key="5">
    <source>
        <dbReference type="SAM" id="Phobius"/>
    </source>
</evidence>
<reference evidence="6 7" key="1">
    <citation type="journal article" date="2016" name="Nat. Commun.">
        <title>Ectomycorrhizal ecology is imprinted in the genome of the dominant symbiotic fungus Cenococcum geophilum.</title>
        <authorList>
            <consortium name="DOE Joint Genome Institute"/>
            <person name="Peter M."/>
            <person name="Kohler A."/>
            <person name="Ohm R.A."/>
            <person name="Kuo A."/>
            <person name="Krutzmann J."/>
            <person name="Morin E."/>
            <person name="Arend M."/>
            <person name="Barry K.W."/>
            <person name="Binder M."/>
            <person name="Choi C."/>
            <person name="Clum A."/>
            <person name="Copeland A."/>
            <person name="Grisel N."/>
            <person name="Haridas S."/>
            <person name="Kipfer T."/>
            <person name="LaButti K."/>
            <person name="Lindquist E."/>
            <person name="Lipzen A."/>
            <person name="Maire R."/>
            <person name="Meier B."/>
            <person name="Mihaltcheva S."/>
            <person name="Molinier V."/>
            <person name="Murat C."/>
            <person name="Poggeler S."/>
            <person name="Quandt C.A."/>
            <person name="Sperisen C."/>
            <person name="Tritt A."/>
            <person name="Tisserant E."/>
            <person name="Crous P.W."/>
            <person name="Henrissat B."/>
            <person name="Nehls U."/>
            <person name="Egli S."/>
            <person name="Spatafora J.W."/>
            <person name="Grigoriev I.V."/>
            <person name="Martin F.M."/>
        </authorList>
    </citation>
    <scope>NUCLEOTIDE SEQUENCE [LARGE SCALE GENOMIC DNA]</scope>
    <source>
        <strain evidence="6 7">CBS 207.34</strain>
    </source>
</reference>
<evidence type="ECO:0000313" key="7">
    <source>
        <dbReference type="Proteomes" id="UP000250140"/>
    </source>
</evidence>
<dbReference type="GO" id="GO:0016020">
    <property type="term" value="C:membrane"/>
    <property type="evidence" value="ECO:0007669"/>
    <property type="project" value="UniProtKB-SubCell"/>
</dbReference>
<organism evidence="6 7">
    <name type="scientific">Glonium stellatum</name>
    <dbReference type="NCBI Taxonomy" id="574774"/>
    <lineage>
        <taxon>Eukaryota</taxon>
        <taxon>Fungi</taxon>
        <taxon>Dikarya</taxon>
        <taxon>Ascomycota</taxon>
        <taxon>Pezizomycotina</taxon>
        <taxon>Dothideomycetes</taxon>
        <taxon>Pleosporomycetidae</taxon>
        <taxon>Gloniales</taxon>
        <taxon>Gloniaceae</taxon>
        <taxon>Glonium</taxon>
    </lineage>
</organism>
<evidence type="ECO:0000256" key="3">
    <source>
        <dbReference type="ARBA" id="ARBA00022989"/>
    </source>
</evidence>
<dbReference type="AlphaFoldDB" id="A0A8E2EQG8"/>
<keyword evidence="7" id="KW-1185">Reference proteome</keyword>
<feature type="transmembrane region" description="Helical" evidence="5">
    <location>
        <begin position="126"/>
        <end position="145"/>
    </location>
</feature>
<dbReference type="InterPro" id="IPR036259">
    <property type="entry name" value="MFS_trans_sf"/>
</dbReference>
<dbReference type="Pfam" id="PF00854">
    <property type="entry name" value="PTR2"/>
    <property type="match status" value="1"/>
</dbReference>
<dbReference type="OrthoDB" id="8904098at2759"/>
<accession>A0A8E2EQG8</accession>
<comment type="subcellular location">
    <subcellularLocation>
        <location evidence="1">Membrane</location>
        <topology evidence="1">Multi-pass membrane protein</topology>
    </subcellularLocation>
</comment>
<sequence>MTTGATTIGATTTAGGGKLVKIAPQGNGLPMAINTALCAVKCGLKLDNAKSSYQYIYCGRRAVWSDNFVDELKCGLLSCRVIQMFNNLVSQAGQMDLRGIPNDIIQAFSEALYSFLAKRRLRFGPIARVTAAFFFYGAGMAYAVGIQKLIYNTRPCYDQPLSLPVYFILAVAGIFGFITASEYAYNKAPQDMKTIVQALTQLTACLGSALGMALSPVARDPHLVTMYACLAALMGLCTTLFWWKFRKYDKVGAELNRLAVRETYLYICVAGHIREEENQHERPLNHLTGSLNE</sequence>
<feature type="transmembrane region" description="Helical" evidence="5">
    <location>
        <begin position="224"/>
        <end position="243"/>
    </location>
</feature>
<dbReference type="SUPFAM" id="SSF103473">
    <property type="entry name" value="MFS general substrate transporter"/>
    <property type="match status" value="1"/>
</dbReference>
<protein>
    <submittedName>
        <fullName evidence="6">Uncharacterized protein</fullName>
    </submittedName>
</protein>
<dbReference type="GO" id="GO:0022857">
    <property type="term" value="F:transmembrane transporter activity"/>
    <property type="evidence" value="ECO:0007669"/>
    <property type="project" value="InterPro"/>
</dbReference>
<evidence type="ECO:0000256" key="2">
    <source>
        <dbReference type="ARBA" id="ARBA00022692"/>
    </source>
</evidence>
<keyword evidence="4 5" id="KW-0472">Membrane</keyword>
<name>A0A8E2EQG8_9PEZI</name>